<comment type="subcellular location">
    <subcellularLocation>
        <location evidence="1">Cell membrane</location>
        <topology evidence="1">Multi-pass membrane protein</topology>
    </subcellularLocation>
</comment>
<dbReference type="PANTHER" id="PTHR42643:SF30">
    <property type="entry name" value="IONOTROPIC RECEPTOR 40A-RELATED"/>
    <property type="match status" value="1"/>
</dbReference>
<accession>A0ABQ8SLC4</accession>
<evidence type="ECO:0000256" key="6">
    <source>
        <dbReference type="ARBA" id="ARBA00023065"/>
    </source>
</evidence>
<keyword evidence="3" id="KW-1003">Cell membrane</keyword>
<keyword evidence="7 12" id="KW-0472">Membrane</keyword>
<feature type="transmembrane region" description="Helical" evidence="12">
    <location>
        <begin position="670"/>
        <end position="692"/>
    </location>
</feature>
<evidence type="ECO:0000313" key="15">
    <source>
        <dbReference type="Proteomes" id="UP001148838"/>
    </source>
</evidence>
<keyword evidence="5 12" id="KW-1133">Transmembrane helix</keyword>
<keyword evidence="11" id="KW-0407">Ion channel</keyword>
<protein>
    <recommendedName>
        <fullName evidence="13">Ionotropic glutamate receptor L-glutamate and glycine-binding domain-containing protein</fullName>
    </recommendedName>
</protein>
<dbReference type="Gene3D" id="3.40.190.10">
    <property type="entry name" value="Periplasmic binding protein-like II"/>
    <property type="match status" value="1"/>
</dbReference>
<dbReference type="SUPFAM" id="SSF53850">
    <property type="entry name" value="Periplasmic binding protein-like II"/>
    <property type="match status" value="1"/>
</dbReference>
<evidence type="ECO:0000256" key="11">
    <source>
        <dbReference type="ARBA" id="ARBA00023303"/>
    </source>
</evidence>
<dbReference type="EMBL" id="JAJSOF020000025">
    <property type="protein sequence ID" value="KAJ4434798.1"/>
    <property type="molecule type" value="Genomic_DNA"/>
</dbReference>
<proteinExistence type="predicted"/>
<evidence type="ECO:0000256" key="5">
    <source>
        <dbReference type="ARBA" id="ARBA00022989"/>
    </source>
</evidence>
<keyword evidence="9" id="KW-0325">Glycoprotein</keyword>
<evidence type="ECO:0000256" key="12">
    <source>
        <dbReference type="SAM" id="Phobius"/>
    </source>
</evidence>
<keyword evidence="15" id="KW-1185">Reference proteome</keyword>
<dbReference type="InterPro" id="IPR019594">
    <property type="entry name" value="Glu/Gly-bd"/>
</dbReference>
<keyword evidence="6" id="KW-0406">Ion transport</keyword>
<keyword evidence="8" id="KW-0675">Receptor</keyword>
<keyword evidence="2" id="KW-0813">Transport</keyword>
<name>A0ABQ8SLC4_PERAM</name>
<evidence type="ECO:0000256" key="10">
    <source>
        <dbReference type="ARBA" id="ARBA00023286"/>
    </source>
</evidence>
<feature type="domain" description="Ionotropic glutamate receptor L-glutamate and glycine-binding" evidence="13">
    <location>
        <begin position="301"/>
        <end position="402"/>
    </location>
</feature>
<dbReference type="Proteomes" id="UP001148838">
    <property type="component" value="Unassembled WGS sequence"/>
</dbReference>
<evidence type="ECO:0000256" key="1">
    <source>
        <dbReference type="ARBA" id="ARBA00004651"/>
    </source>
</evidence>
<dbReference type="InterPro" id="IPR052192">
    <property type="entry name" value="Insect_Ionotropic_Sensory_Rcpt"/>
</dbReference>
<comment type="caution">
    <text evidence="14">The sequence shown here is derived from an EMBL/GenBank/DDBJ whole genome shotgun (WGS) entry which is preliminary data.</text>
</comment>
<evidence type="ECO:0000313" key="14">
    <source>
        <dbReference type="EMBL" id="KAJ4434798.1"/>
    </source>
</evidence>
<sequence length="699" mass="80728">MDLREVGYDDRDWINLAQDRDQWRAYVRAAMNLRDGYTLLLATSLFVIIRTENTVTNGDLHMVECIHTISNKYFTTGSTVAFSMPVDENPIFWKYIRRSMYINTTTVLPDTEDYILKWFNSMTRWPMVLRRQVKDKFNTWSLRVSKVKYDIYGNYVILVRCNLRTISKELCGMKKQMGQLRDPSSWNPRGRFIIGLLGEIHRPRQMTKIILKKLWRYKVLNAIVLAFEDDGSNKYFLNVYTWFPYRSSSGNCGQFKDIVKVGYCTVGEKQAALHHNEHLFPAKVPKNLNGCPLRASTGTLLPYVSFGDETEETPSLNSMDGLEIRMLKYINGKMNASVEILQSRDIYPWGEKLENGTWTGLTGDLLNDKTDIAFCCWCFTKSDYQILDATVSYFSEKFTWFVPKAKPYPRWTTIGLVFDSTVWLLLLMGIFISALVLWGLSVATLALNIPELSRYTSISDSLSVSWTVAVGRISLLVPISCPLRTFFYCWTIYSYAINIIFQSQFTTYLLDEQFKRQISTVNDLVMSDFVFAFDRVFDDIFSDEFMKHLSPRYKCYNPFNCLQYSINGSNVALFSGRVFVEYESESLSRIGEKAELHSFKENMVQFHIPMVLQKGSEFLTHFNDIIARAVEAGLPVKFLRDFVDRTRLRNISTVRGLSYKALSTSNMEPVFVLLFIGQAASLALFLCEAMTWQMRSLGS</sequence>
<gene>
    <name evidence="14" type="ORF">ANN_23369</name>
</gene>
<evidence type="ECO:0000256" key="8">
    <source>
        <dbReference type="ARBA" id="ARBA00023170"/>
    </source>
</evidence>
<evidence type="ECO:0000256" key="4">
    <source>
        <dbReference type="ARBA" id="ARBA00022692"/>
    </source>
</evidence>
<feature type="transmembrane region" description="Helical" evidence="12">
    <location>
        <begin position="422"/>
        <end position="449"/>
    </location>
</feature>
<keyword evidence="4 12" id="KW-0812">Transmembrane</keyword>
<organism evidence="14 15">
    <name type="scientific">Periplaneta americana</name>
    <name type="common">American cockroach</name>
    <name type="synonym">Blatta americana</name>
    <dbReference type="NCBI Taxonomy" id="6978"/>
    <lineage>
        <taxon>Eukaryota</taxon>
        <taxon>Metazoa</taxon>
        <taxon>Ecdysozoa</taxon>
        <taxon>Arthropoda</taxon>
        <taxon>Hexapoda</taxon>
        <taxon>Insecta</taxon>
        <taxon>Pterygota</taxon>
        <taxon>Neoptera</taxon>
        <taxon>Polyneoptera</taxon>
        <taxon>Dictyoptera</taxon>
        <taxon>Blattodea</taxon>
        <taxon>Blattoidea</taxon>
        <taxon>Blattidae</taxon>
        <taxon>Blattinae</taxon>
        <taxon>Periplaneta</taxon>
    </lineage>
</organism>
<evidence type="ECO:0000259" key="13">
    <source>
        <dbReference type="Pfam" id="PF10613"/>
    </source>
</evidence>
<dbReference type="Pfam" id="PF10613">
    <property type="entry name" value="Lig_chan-Glu_bd"/>
    <property type="match status" value="1"/>
</dbReference>
<dbReference type="PANTHER" id="PTHR42643">
    <property type="entry name" value="IONOTROPIC RECEPTOR 20A-RELATED"/>
    <property type="match status" value="1"/>
</dbReference>
<evidence type="ECO:0000256" key="7">
    <source>
        <dbReference type="ARBA" id="ARBA00023136"/>
    </source>
</evidence>
<evidence type="ECO:0000256" key="9">
    <source>
        <dbReference type="ARBA" id="ARBA00023180"/>
    </source>
</evidence>
<evidence type="ECO:0000256" key="2">
    <source>
        <dbReference type="ARBA" id="ARBA00022448"/>
    </source>
</evidence>
<keyword evidence="10" id="KW-1071">Ligand-gated ion channel</keyword>
<reference evidence="14 15" key="1">
    <citation type="journal article" date="2022" name="Allergy">
        <title>Genome assembly and annotation of Periplaneta americana reveal a comprehensive cockroach allergen profile.</title>
        <authorList>
            <person name="Wang L."/>
            <person name="Xiong Q."/>
            <person name="Saelim N."/>
            <person name="Wang L."/>
            <person name="Nong W."/>
            <person name="Wan A.T."/>
            <person name="Shi M."/>
            <person name="Liu X."/>
            <person name="Cao Q."/>
            <person name="Hui J.H.L."/>
            <person name="Sookrung N."/>
            <person name="Leung T.F."/>
            <person name="Tungtrongchitr A."/>
            <person name="Tsui S.K.W."/>
        </authorList>
    </citation>
    <scope>NUCLEOTIDE SEQUENCE [LARGE SCALE GENOMIC DNA]</scope>
    <source>
        <strain evidence="14">PWHHKU_190912</strain>
    </source>
</reference>
<evidence type="ECO:0000256" key="3">
    <source>
        <dbReference type="ARBA" id="ARBA00022475"/>
    </source>
</evidence>